<dbReference type="InterPro" id="IPR003726">
    <property type="entry name" value="HCY_dom"/>
</dbReference>
<accession>A0A086JH31</accession>
<gene>
    <name evidence="8" type="ORF">TGDOM2_257750</name>
</gene>
<keyword evidence="3 5" id="KW-0479">Metal-binding</keyword>
<dbReference type="GO" id="GO:0008898">
    <property type="term" value="F:S-adenosylmethionine-homocysteine S-methyltransferase activity"/>
    <property type="evidence" value="ECO:0007669"/>
    <property type="project" value="TreeGrafter"/>
</dbReference>
<evidence type="ECO:0000313" key="9">
    <source>
        <dbReference type="Proteomes" id="UP000028837"/>
    </source>
</evidence>
<keyword evidence="2 5" id="KW-0808">Transferase</keyword>
<evidence type="ECO:0000256" key="1">
    <source>
        <dbReference type="ARBA" id="ARBA00022603"/>
    </source>
</evidence>
<keyword evidence="4 5" id="KW-0862">Zinc</keyword>
<evidence type="ECO:0000259" key="7">
    <source>
        <dbReference type="PROSITE" id="PS50970"/>
    </source>
</evidence>
<name>A0A086JH31_TOXGO</name>
<dbReference type="Gene3D" id="3.20.20.330">
    <property type="entry name" value="Homocysteine-binding-like domain"/>
    <property type="match status" value="1"/>
</dbReference>
<organism evidence="8 9">
    <name type="scientific">Toxoplasma gondii GAB2-2007-GAL-DOM2</name>
    <dbReference type="NCBI Taxonomy" id="1130820"/>
    <lineage>
        <taxon>Eukaryota</taxon>
        <taxon>Sar</taxon>
        <taxon>Alveolata</taxon>
        <taxon>Apicomplexa</taxon>
        <taxon>Conoidasida</taxon>
        <taxon>Coccidia</taxon>
        <taxon>Eucoccidiorida</taxon>
        <taxon>Eimeriorina</taxon>
        <taxon>Sarcocystidae</taxon>
        <taxon>Toxoplasma</taxon>
    </lineage>
</organism>
<dbReference type="OrthoDB" id="261426at2759"/>
<feature type="region of interest" description="Disordered" evidence="6">
    <location>
        <begin position="106"/>
        <end position="145"/>
    </location>
</feature>
<dbReference type="InterPro" id="IPR051486">
    <property type="entry name" value="Hcy_S-methyltransferase"/>
</dbReference>
<dbReference type="VEuPathDB" id="ToxoDB:TGDOM2_257750"/>
<evidence type="ECO:0000256" key="2">
    <source>
        <dbReference type="ARBA" id="ARBA00022679"/>
    </source>
</evidence>
<keyword evidence="1 5" id="KW-0489">Methyltransferase</keyword>
<dbReference type="PANTHER" id="PTHR46015">
    <property type="entry name" value="ZGC:172121"/>
    <property type="match status" value="1"/>
</dbReference>
<proteinExistence type="predicted"/>
<sequence>MPHAGFTDDILLLDGGLGTHLRALGAEFHGDPLWASKAVLSAPDLVRRAHFDFFDAGADVAITATYQASLTGFAQIGLSPSTAHDAVALAINLAAEARRLAEEGDVSARSFGEERENEGPEVDALRNAATSDTDSVQQGNARDADRRYRRRNRKILVSNGSYGASLGGGAEYRGNYGVSEKTFHDYHRWRLQAALEQEHLVDGVVFETLPEHAEAKAIVSLLREFPSLRGKTWLAFTCKSPTELAGGEDFRSVVADVLKQDGADQYISGIGVNCAPISTTVPLLCSPPLRDSLAASLEKTRDPWSLQVVCYPNNEAARNTKDCSSKDFESQEESCHGHVSPAETCMCSIGVDQSTTVKPQTSLVSGSAAGGLRCQPKLQANRMPHGFTKTIKHPLASRVPAWLNGGVTAVGGCCGTGPEDLKEIRAVLENLGVY</sequence>
<dbReference type="AlphaFoldDB" id="A0A086JH31"/>
<dbReference type="GO" id="GO:0032259">
    <property type="term" value="P:methylation"/>
    <property type="evidence" value="ECO:0007669"/>
    <property type="project" value="UniProtKB-KW"/>
</dbReference>
<dbReference type="Proteomes" id="UP000028837">
    <property type="component" value="Unassembled WGS sequence"/>
</dbReference>
<dbReference type="EMBL" id="AHZU02001525">
    <property type="protein sequence ID" value="KFG31449.1"/>
    <property type="molecule type" value="Genomic_DNA"/>
</dbReference>
<dbReference type="EC" id="2.1.1.10" evidence="8"/>
<dbReference type="PROSITE" id="PS50970">
    <property type="entry name" value="HCY"/>
    <property type="match status" value="1"/>
</dbReference>
<dbReference type="GO" id="GO:0046872">
    <property type="term" value="F:metal ion binding"/>
    <property type="evidence" value="ECO:0007669"/>
    <property type="project" value="UniProtKB-KW"/>
</dbReference>
<feature type="binding site" evidence="5">
    <location>
        <position position="414"/>
    </location>
    <ligand>
        <name>Zn(2+)</name>
        <dbReference type="ChEBI" id="CHEBI:29105"/>
    </ligand>
</feature>
<dbReference type="GO" id="GO:0033528">
    <property type="term" value="P:S-methylmethionine cycle"/>
    <property type="evidence" value="ECO:0007669"/>
    <property type="project" value="TreeGrafter"/>
</dbReference>
<dbReference type="Pfam" id="PF02574">
    <property type="entry name" value="S-methyl_trans"/>
    <property type="match status" value="1"/>
</dbReference>
<dbReference type="PANTHER" id="PTHR46015:SF1">
    <property type="entry name" value="HOMOCYSTEINE S-METHYLTRANSFERASE-LIKE ISOFORM 1"/>
    <property type="match status" value="1"/>
</dbReference>
<dbReference type="GO" id="GO:0009086">
    <property type="term" value="P:methionine biosynthetic process"/>
    <property type="evidence" value="ECO:0007669"/>
    <property type="project" value="TreeGrafter"/>
</dbReference>
<feature type="binding site" evidence="5">
    <location>
        <position position="274"/>
    </location>
    <ligand>
        <name>Zn(2+)</name>
        <dbReference type="ChEBI" id="CHEBI:29105"/>
    </ligand>
</feature>
<dbReference type="SUPFAM" id="SSF82282">
    <property type="entry name" value="Homocysteine S-methyltransferase"/>
    <property type="match status" value="2"/>
</dbReference>
<feature type="compositionally biased region" description="Polar residues" evidence="6">
    <location>
        <begin position="128"/>
        <end position="139"/>
    </location>
</feature>
<feature type="binding site" evidence="5">
    <location>
        <position position="413"/>
    </location>
    <ligand>
        <name>Zn(2+)</name>
        <dbReference type="ChEBI" id="CHEBI:29105"/>
    </ligand>
</feature>
<comment type="caution">
    <text evidence="8">The sequence shown here is derived from an EMBL/GenBank/DDBJ whole genome shotgun (WGS) entry which is preliminary data.</text>
</comment>
<evidence type="ECO:0000313" key="8">
    <source>
        <dbReference type="EMBL" id="KFG31449.1"/>
    </source>
</evidence>
<evidence type="ECO:0000256" key="4">
    <source>
        <dbReference type="ARBA" id="ARBA00022833"/>
    </source>
</evidence>
<protein>
    <submittedName>
        <fullName evidence="8">Homocysteine s-methyltransferase domain-containing protein</fullName>
        <ecNumber evidence="8">2.1.1.10</ecNumber>
    </submittedName>
</protein>
<evidence type="ECO:0000256" key="5">
    <source>
        <dbReference type="PROSITE-ProRule" id="PRU00333"/>
    </source>
</evidence>
<evidence type="ECO:0000256" key="6">
    <source>
        <dbReference type="SAM" id="MobiDB-lite"/>
    </source>
</evidence>
<evidence type="ECO:0000256" key="3">
    <source>
        <dbReference type="ARBA" id="ARBA00022723"/>
    </source>
</evidence>
<reference evidence="8 9" key="1">
    <citation type="submission" date="2014-02" db="EMBL/GenBank/DDBJ databases">
        <authorList>
            <person name="Sibley D."/>
            <person name="Venepally P."/>
            <person name="Karamycheva S."/>
            <person name="Hadjithomas M."/>
            <person name="Khan A."/>
            <person name="Brunk B."/>
            <person name="Roos D."/>
            <person name="Caler E."/>
            <person name="Lorenzi H."/>
        </authorList>
    </citation>
    <scope>NUCLEOTIDE SEQUENCE [LARGE SCALE GENOMIC DNA]</scope>
    <source>
        <strain evidence="8 9">GAB2-2007-GAL-DOM2</strain>
    </source>
</reference>
<feature type="domain" description="Hcy-binding" evidence="7">
    <location>
        <begin position="1"/>
        <end position="428"/>
    </location>
</feature>
<dbReference type="InterPro" id="IPR036589">
    <property type="entry name" value="HCY_dom_sf"/>
</dbReference>
<comment type="cofactor">
    <cofactor evidence="5">
        <name>Zn(2+)</name>
        <dbReference type="ChEBI" id="CHEBI:29105"/>
    </cofactor>
</comment>